<dbReference type="Proteomes" id="UP000230973">
    <property type="component" value="Unassembled WGS sequence"/>
</dbReference>
<dbReference type="InterPro" id="IPR009577">
    <property type="entry name" value="Sm_multidrug_ex"/>
</dbReference>
<keyword evidence="1" id="KW-0472">Membrane</keyword>
<keyword evidence="1" id="KW-0812">Transmembrane</keyword>
<feature type="transmembrane region" description="Helical" evidence="1">
    <location>
        <begin position="40"/>
        <end position="62"/>
    </location>
</feature>
<sequence>MYGITDSLLVVGIAATPVIELRGSIPFAVGVLGMPVLKSVVLSLFGNMLLFFAVYLVGGWWIRLMDSRRGFFSRITDVVLRRSRRVLGNGRYDRLGLLALTVFVAVPLPMTGVLTGSVAAFLFGVPWRRACLYVFLGMCLAALAVTLITTGVLSFLDFLLKQPTI</sequence>
<organism evidence="2 3">
    <name type="scientific">Candidatus Uhrbacteria bacterium CG_4_10_14_0_8_um_filter_58_22</name>
    <dbReference type="NCBI Taxonomy" id="1975029"/>
    <lineage>
        <taxon>Bacteria</taxon>
        <taxon>Candidatus Uhriibacteriota</taxon>
    </lineage>
</organism>
<dbReference type="PANTHER" id="PTHR36007">
    <property type="entry name" value="TRANSPORT PROTEIN-RELATED"/>
    <property type="match status" value="1"/>
</dbReference>
<name>A0A2M7Q9H3_9BACT</name>
<evidence type="ECO:0000313" key="2">
    <source>
        <dbReference type="EMBL" id="PIY62373.1"/>
    </source>
</evidence>
<comment type="caution">
    <text evidence="2">The sequence shown here is derived from an EMBL/GenBank/DDBJ whole genome shotgun (WGS) entry which is preliminary data.</text>
</comment>
<dbReference type="AlphaFoldDB" id="A0A2M7Q9H3"/>
<keyword evidence="1" id="KW-1133">Transmembrane helix</keyword>
<evidence type="ECO:0000256" key="1">
    <source>
        <dbReference type="SAM" id="Phobius"/>
    </source>
</evidence>
<feature type="transmembrane region" description="Helical" evidence="1">
    <location>
        <begin position="135"/>
        <end position="160"/>
    </location>
</feature>
<reference evidence="3" key="1">
    <citation type="submission" date="2017-09" db="EMBL/GenBank/DDBJ databases">
        <title>Depth-based differentiation of microbial function through sediment-hosted aquifers and enrichment of novel symbionts in the deep terrestrial subsurface.</title>
        <authorList>
            <person name="Probst A.J."/>
            <person name="Ladd B."/>
            <person name="Jarett J.K."/>
            <person name="Geller-Mcgrath D.E."/>
            <person name="Sieber C.M.K."/>
            <person name="Emerson J.B."/>
            <person name="Anantharaman K."/>
            <person name="Thomas B.C."/>
            <person name="Malmstrom R."/>
            <person name="Stieglmeier M."/>
            <person name="Klingl A."/>
            <person name="Woyke T."/>
            <person name="Ryan C.M."/>
            <person name="Banfield J.F."/>
        </authorList>
    </citation>
    <scope>NUCLEOTIDE SEQUENCE [LARGE SCALE GENOMIC DNA]</scope>
</reference>
<accession>A0A2M7Q9H3</accession>
<dbReference type="PANTHER" id="PTHR36007:SF2">
    <property type="entry name" value="TRANSPORT PROTEIN-RELATED"/>
    <property type="match status" value="1"/>
</dbReference>
<dbReference type="Pfam" id="PF06695">
    <property type="entry name" value="Sm_multidrug_ex"/>
    <property type="match status" value="1"/>
</dbReference>
<gene>
    <name evidence="2" type="ORF">COY93_03090</name>
</gene>
<proteinExistence type="predicted"/>
<protein>
    <submittedName>
        <fullName evidence="2">Small multidrug export protein</fullName>
    </submittedName>
</protein>
<evidence type="ECO:0000313" key="3">
    <source>
        <dbReference type="Proteomes" id="UP000230973"/>
    </source>
</evidence>
<dbReference type="EMBL" id="PFLC01000040">
    <property type="protein sequence ID" value="PIY62373.1"/>
    <property type="molecule type" value="Genomic_DNA"/>
</dbReference>
<feature type="transmembrane region" description="Helical" evidence="1">
    <location>
        <begin position="95"/>
        <end position="123"/>
    </location>
</feature>